<dbReference type="InterPro" id="IPR003593">
    <property type="entry name" value="AAA+_ATPase"/>
</dbReference>
<reference evidence="5 6" key="1">
    <citation type="journal article" date="2019" name="Front. Microbiol.">
        <title>Thermoanaerosceptrum fracticalcis gen. nov. sp. nov., a Novel Fumarate-Fermenting Microorganism From a Deep Fractured Carbonate Aquifer of the US Great Basin.</title>
        <authorList>
            <person name="Hamilton-Brehm S.D."/>
            <person name="Stewart L.E."/>
            <person name="Zavarin M."/>
            <person name="Caldwell M."/>
            <person name="Lawson P.A."/>
            <person name="Onstott T.C."/>
            <person name="Grzymski J."/>
            <person name="Neveux I."/>
            <person name="Lollar B.S."/>
            <person name="Russell C.E."/>
            <person name="Moser D.P."/>
        </authorList>
    </citation>
    <scope>NUCLEOTIDE SEQUENCE [LARGE SCALE GENOMIC DNA]</scope>
    <source>
        <strain evidence="5 6">DRI-13</strain>
    </source>
</reference>
<dbReference type="GO" id="GO:0016887">
    <property type="term" value="F:ATP hydrolysis activity"/>
    <property type="evidence" value="ECO:0007669"/>
    <property type="project" value="InterPro"/>
</dbReference>
<dbReference type="InterPro" id="IPR008995">
    <property type="entry name" value="Mo/tungstate-bd_C_term_dom"/>
</dbReference>
<protein>
    <submittedName>
        <fullName evidence="5">ATP-binding cassette domain-containing protein</fullName>
    </submittedName>
</protein>
<proteinExistence type="predicted"/>
<dbReference type="SUPFAM" id="SSF52540">
    <property type="entry name" value="P-loop containing nucleoside triphosphate hydrolases"/>
    <property type="match status" value="1"/>
</dbReference>
<dbReference type="Gene3D" id="3.40.50.300">
    <property type="entry name" value="P-loop containing nucleotide triphosphate hydrolases"/>
    <property type="match status" value="1"/>
</dbReference>
<dbReference type="PROSITE" id="PS50893">
    <property type="entry name" value="ABC_TRANSPORTER_2"/>
    <property type="match status" value="1"/>
</dbReference>
<dbReference type="Gene3D" id="2.40.50.140">
    <property type="entry name" value="Nucleic acid-binding proteins"/>
    <property type="match status" value="1"/>
</dbReference>
<dbReference type="KEGG" id="tfr:BR63_02035"/>
<keyword evidence="3 5" id="KW-0067">ATP-binding</keyword>
<keyword evidence="1" id="KW-0813">Transport</keyword>
<evidence type="ECO:0000256" key="1">
    <source>
        <dbReference type="ARBA" id="ARBA00022448"/>
    </source>
</evidence>
<dbReference type="InterPro" id="IPR003439">
    <property type="entry name" value="ABC_transporter-like_ATP-bd"/>
</dbReference>
<dbReference type="SMART" id="SM00382">
    <property type="entry name" value="AAA"/>
    <property type="match status" value="1"/>
</dbReference>
<keyword evidence="6" id="KW-1185">Reference proteome</keyword>
<dbReference type="Gene3D" id="2.40.50.100">
    <property type="match status" value="1"/>
</dbReference>
<dbReference type="PANTHER" id="PTHR42781">
    <property type="entry name" value="SPERMIDINE/PUTRESCINE IMPORT ATP-BINDING PROTEIN POTA"/>
    <property type="match status" value="1"/>
</dbReference>
<sequence length="379" mass="41603">MVDYQKTAADRGASSLETGGVDFMLEVNIKKELPGFSLDVAFSIEREILAILGPSGCGKSLTIQCIAGLVRPDQGRIVLNGKVLYDGQLGINLPPQSRKVGLVFQNYALFPHLTVGENVAFGIQHLSKAEIKDKVTILLQKMKLQGLEGRYPHQLSGGQQQRVALARALAPEPELLLLDEPFSALDTQVKEQLLYELYELHNYYRGSVLFVTHNVAEAYSLCSKMAVYGGGKLLQFGGKQDVVEGPATLEAAKLLGVENFLQGIVTWQEGNEVWVLVKGLDREVKAVVGDNKKIAKNQPVILGIRSEFLRITASSSENTFSATVSQVVEEVTNYTYCFNFPDVQDLHLVARIPKQEGALLNPGSAVYLNLPQDKLFIIT</sequence>
<name>A0A7G6DZF0_THEFR</name>
<dbReference type="InterPro" id="IPR050093">
    <property type="entry name" value="ABC_SmlMolc_Importer"/>
</dbReference>
<evidence type="ECO:0000256" key="3">
    <source>
        <dbReference type="ARBA" id="ARBA00022840"/>
    </source>
</evidence>
<dbReference type="Proteomes" id="UP000515847">
    <property type="component" value="Chromosome"/>
</dbReference>
<keyword evidence="2" id="KW-0547">Nucleotide-binding</keyword>
<organism evidence="5 6">
    <name type="scientific">Thermanaerosceptrum fracticalcis</name>
    <dbReference type="NCBI Taxonomy" id="1712410"/>
    <lineage>
        <taxon>Bacteria</taxon>
        <taxon>Bacillati</taxon>
        <taxon>Bacillota</taxon>
        <taxon>Clostridia</taxon>
        <taxon>Eubacteriales</taxon>
        <taxon>Peptococcaceae</taxon>
        <taxon>Thermanaerosceptrum</taxon>
    </lineage>
</organism>
<dbReference type="AlphaFoldDB" id="A0A7G6DZF0"/>
<feature type="domain" description="ABC transporter" evidence="4">
    <location>
        <begin position="16"/>
        <end position="255"/>
    </location>
</feature>
<dbReference type="SUPFAM" id="SSF50331">
    <property type="entry name" value="MOP-like"/>
    <property type="match status" value="1"/>
</dbReference>
<accession>A0A7G6DZF0</accession>
<dbReference type="GO" id="GO:0005524">
    <property type="term" value="F:ATP binding"/>
    <property type="evidence" value="ECO:0007669"/>
    <property type="project" value="UniProtKB-KW"/>
</dbReference>
<evidence type="ECO:0000313" key="6">
    <source>
        <dbReference type="Proteomes" id="UP000515847"/>
    </source>
</evidence>
<evidence type="ECO:0000256" key="2">
    <source>
        <dbReference type="ARBA" id="ARBA00022741"/>
    </source>
</evidence>
<dbReference type="PANTHER" id="PTHR42781:SF4">
    <property type="entry name" value="SPERMIDINE_PUTRESCINE IMPORT ATP-BINDING PROTEIN POTA"/>
    <property type="match status" value="1"/>
</dbReference>
<dbReference type="Pfam" id="PF00005">
    <property type="entry name" value="ABC_tran"/>
    <property type="match status" value="1"/>
</dbReference>
<dbReference type="EMBL" id="CP045798">
    <property type="protein sequence ID" value="QNB45204.1"/>
    <property type="molecule type" value="Genomic_DNA"/>
</dbReference>
<gene>
    <name evidence="5" type="ORF">BR63_02035</name>
</gene>
<dbReference type="InterPro" id="IPR017871">
    <property type="entry name" value="ABC_transporter-like_CS"/>
</dbReference>
<evidence type="ECO:0000259" key="4">
    <source>
        <dbReference type="PROSITE" id="PS50893"/>
    </source>
</evidence>
<dbReference type="PROSITE" id="PS00211">
    <property type="entry name" value="ABC_TRANSPORTER_1"/>
    <property type="match status" value="1"/>
</dbReference>
<dbReference type="InterPro" id="IPR027417">
    <property type="entry name" value="P-loop_NTPase"/>
</dbReference>
<evidence type="ECO:0000313" key="5">
    <source>
        <dbReference type="EMBL" id="QNB45204.1"/>
    </source>
</evidence>
<dbReference type="InterPro" id="IPR012340">
    <property type="entry name" value="NA-bd_OB-fold"/>
</dbReference>